<reference evidence="2" key="1">
    <citation type="submission" date="2020-02" db="EMBL/GenBank/DDBJ databases">
        <authorList>
            <person name="Meier V. D."/>
        </authorList>
    </citation>
    <scope>NUCLEOTIDE SEQUENCE</scope>
    <source>
        <strain evidence="2">AVDCRST_MAG36</strain>
    </source>
</reference>
<proteinExistence type="predicted"/>
<dbReference type="AlphaFoldDB" id="A0A6J4M3B0"/>
<dbReference type="SUPFAM" id="SSF52540">
    <property type="entry name" value="P-loop containing nucleoside triphosphate hydrolases"/>
    <property type="match status" value="1"/>
</dbReference>
<protein>
    <recommendedName>
        <fullName evidence="3">Sulfotransferase domain-containing protein</fullName>
    </recommendedName>
</protein>
<accession>A0A6J4M3B0</accession>
<organism evidence="2">
    <name type="scientific">uncultured Nocardioidaceae bacterium</name>
    <dbReference type="NCBI Taxonomy" id="253824"/>
    <lineage>
        <taxon>Bacteria</taxon>
        <taxon>Bacillati</taxon>
        <taxon>Actinomycetota</taxon>
        <taxon>Actinomycetes</taxon>
        <taxon>Propionibacteriales</taxon>
        <taxon>Nocardioidaceae</taxon>
        <taxon>environmental samples</taxon>
    </lineage>
</organism>
<gene>
    <name evidence="2" type="ORF">AVDCRST_MAG36-1763</name>
</gene>
<feature type="region of interest" description="Disordered" evidence="1">
    <location>
        <begin position="343"/>
        <end position="366"/>
    </location>
</feature>
<evidence type="ECO:0000313" key="2">
    <source>
        <dbReference type="EMBL" id="CAA9347886.1"/>
    </source>
</evidence>
<evidence type="ECO:0000256" key="1">
    <source>
        <dbReference type="SAM" id="MobiDB-lite"/>
    </source>
</evidence>
<dbReference type="EMBL" id="CADCUH010000118">
    <property type="protein sequence ID" value="CAA9347886.1"/>
    <property type="molecule type" value="Genomic_DNA"/>
</dbReference>
<dbReference type="Gene3D" id="3.40.50.300">
    <property type="entry name" value="P-loop containing nucleotide triphosphate hydrolases"/>
    <property type="match status" value="1"/>
</dbReference>
<name>A0A6J4M3B0_9ACTN</name>
<evidence type="ECO:0008006" key="3">
    <source>
        <dbReference type="Google" id="ProtNLM"/>
    </source>
</evidence>
<sequence length="366" mass="40841">MIGAMADVVFLHVGAPKTGTTYLQDRLAANRRVLAAHGTSYPVGLHADMFGAALDLIDLSWGGQRDAVRGEWDALVARVRRAPGRVVISHEILAGATRPQVARAMRDLAGAEVHVVYSARDLGRQVPAEWQESIKHRKQRSFRRYVRQVRRADRREPRLWFWRAQSLPDVLDRWGSGLPPERVHLVTAPQPGAPRDELWRRYCTAFGIDPAWAPEDSDASNASLGIEETALVRLLNKRLRTAGLDSAHYRRLVRQLVVHSTLAKRRDMRRVTLPPKAHDWASQVAAEWIAWVEQAGIDVVGDLEDLRPAPPVPGKWADPDKPRPRRTADAALDALVAVVLESASRPDPTRSPSARLGRAARRFVGQ</sequence>
<dbReference type="InterPro" id="IPR027417">
    <property type="entry name" value="P-loop_NTPase"/>
</dbReference>